<dbReference type="InterPro" id="IPR002525">
    <property type="entry name" value="Transp_IS110-like_N"/>
</dbReference>
<organism evidence="3 4">
    <name type="scientific">Gandjariella thermophila</name>
    <dbReference type="NCBI Taxonomy" id="1931992"/>
    <lineage>
        <taxon>Bacteria</taxon>
        <taxon>Bacillati</taxon>
        <taxon>Actinomycetota</taxon>
        <taxon>Actinomycetes</taxon>
        <taxon>Pseudonocardiales</taxon>
        <taxon>Pseudonocardiaceae</taxon>
        <taxon>Gandjariella</taxon>
    </lineage>
</organism>
<evidence type="ECO:0000313" key="3">
    <source>
        <dbReference type="EMBL" id="GDY34082.1"/>
    </source>
</evidence>
<dbReference type="PANTHER" id="PTHR33055">
    <property type="entry name" value="TRANSPOSASE FOR INSERTION SEQUENCE ELEMENT IS1111A"/>
    <property type="match status" value="1"/>
</dbReference>
<dbReference type="GO" id="GO:0003677">
    <property type="term" value="F:DNA binding"/>
    <property type="evidence" value="ECO:0007669"/>
    <property type="project" value="InterPro"/>
</dbReference>
<dbReference type="InterPro" id="IPR047650">
    <property type="entry name" value="Transpos_IS110"/>
</dbReference>
<dbReference type="Proteomes" id="UP000298860">
    <property type="component" value="Unassembled WGS sequence"/>
</dbReference>
<keyword evidence="4" id="KW-1185">Reference proteome</keyword>
<sequence length="345" mass="37350">MSEYDATQVVGIDLHRRRSVIVRQSASGERLGVARIDNDPITLAAEIVKAGAHPQVVLEATYGWYWAADVLAEAGAHVRLAHPLGIKGFSYRRVKNDVRDASDLADLLRMGRLPEAWIAPPATRELRELVRHRAKLVALRSGVKASVHAVLAKQGLHLPASDLFGVRGRALLAQAPLDGAYRARVNSLCRLIDALGFEIEVAAHLVSGRLAAHPGYRALQTIPGVGPTLAAVFVAEIGDVARFPTARHLTSWAGLTPRHRESDTTVRRGPITKQGSALVRWAAIEAAQKTPAWAGWLVRARAGITARHGRNTATVAVARKLLTLVYYGLRDGHIRALHQAARDAA</sequence>
<dbReference type="RefSeq" id="WP_137816976.1">
    <property type="nucleotide sequence ID" value="NZ_BJFL01000107.1"/>
</dbReference>
<dbReference type="EMBL" id="BJFL01000107">
    <property type="protein sequence ID" value="GDY34082.1"/>
    <property type="molecule type" value="Genomic_DNA"/>
</dbReference>
<reference evidence="4" key="1">
    <citation type="submission" date="2019-04" db="EMBL/GenBank/DDBJ databases">
        <title>Draft genome sequence of Pseudonocardiaceae bacterium SL3-2-4.</title>
        <authorList>
            <person name="Ningsih F."/>
            <person name="Yokota A."/>
            <person name="Sakai Y."/>
            <person name="Nanatani K."/>
            <person name="Yabe S."/>
            <person name="Oetari A."/>
            <person name="Sjamsuridzal W."/>
        </authorList>
    </citation>
    <scope>NUCLEOTIDE SEQUENCE [LARGE SCALE GENOMIC DNA]</scope>
    <source>
        <strain evidence="4">SL3-2-4</strain>
    </source>
</reference>
<protein>
    <submittedName>
        <fullName evidence="3">IS110 family transposase</fullName>
    </submittedName>
</protein>
<dbReference type="GO" id="GO:0006313">
    <property type="term" value="P:DNA transposition"/>
    <property type="evidence" value="ECO:0007669"/>
    <property type="project" value="InterPro"/>
</dbReference>
<evidence type="ECO:0000313" key="4">
    <source>
        <dbReference type="Proteomes" id="UP000298860"/>
    </source>
</evidence>
<dbReference type="AlphaFoldDB" id="A0A4D4JF86"/>
<name>A0A4D4JF86_9PSEU</name>
<gene>
    <name evidence="3" type="ORF">GTS_57150</name>
</gene>
<dbReference type="InterPro" id="IPR003346">
    <property type="entry name" value="Transposase_20"/>
</dbReference>
<dbReference type="OrthoDB" id="9815354at2"/>
<dbReference type="GO" id="GO:0004803">
    <property type="term" value="F:transposase activity"/>
    <property type="evidence" value="ECO:0007669"/>
    <property type="project" value="InterPro"/>
</dbReference>
<dbReference type="NCBIfam" id="NF033542">
    <property type="entry name" value="transpos_IS110"/>
    <property type="match status" value="1"/>
</dbReference>
<dbReference type="PANTHER" id="PTHR33055:SF13">
    <property type="entry name" value="TRANSPOSASE"/>
    <property type="match status" value="1"/>
</dbReference>
<proteinExistence type="predicted"/>
<dbReference type="Pfam" id="PF02371">
    <property type="entry name" value="Transposase_20"/>
    <property type="match status" value="1"/>
</dbReference>
<accession>A0A4D4JF86</accession>
<feature type="domain" description="Transposase IS110-like N-terminal" evidence="1">
    <location>
        <begin position="10"/>
        <end position="152"/>
    </location>
</feature>
<feature type="domain" description="Transposase IS116/IS110/IS902 C-terminal" evidence="2">
    <location>
        <begin position="217"/>
        <end position="291"/>
    </location>
</feature>
<evidence type="ECO:0000259" key="2">
    <source>
        <dbReference type="Pfam" id="PF02371"/>
    </source>
</evidence>
<comment type="caution">
    <text evidence="3">The sequence shown here is derived from an EMBL/GenBank/DDBJ whole genome shotgun (WGS) entry which is preliminary data.</text>
</comment>
<dbReference type="Pfam" id="PF01548">
    <property type="entry name" value="DEDD_Tnp_IS110"/>
    <property type="match status" value="1"/>
</dbReference>
<evidence type="ECO:0000259" key="1">
    <source>
        <dbReference type="Pfam" id="PF01548"/>
    </source>
</evidence>